<dbReference type="EMBL" id="GBXM01022501">
    <property type="protein sequence ID" value="JAH86076.1"/>
    <property type="molecule type" value="Transcribed_RNA"/>
</dbReference>
<proteinExistence type="predicted"/>
<dbReference type="AlphaFoldDB" id="A0A0E9W6Y3"/>
<organism evidence="1">
    <name type="scientific">Anguilla anguilla</name>
    <name type="common">European freshwater eel</name>
    <name type="synonym">Muraena anguilla</name>
    <dbReference type="NCBI Taxonomy" id="7936"/>
    <lineage>
        <taxon>Eukaryota</taxon>
        <taxon>Metazoa</taxon>
        <taxon>Chordata</taxon>
        <taxon>Craniata</taxon>
        <taxon>Vertebrata</taxon>
        <taxon>Euteleostomi</taxon>
        <taxon>Actinopterygii</taxon>
        <taxon>Neopterygii</taxon>
        <taxon>Teleostei</taxon>
        <taxon>Anguilliformes</taxon>
        <taxon>Anguillidae</taxon>
        <taxon>Anguilla</taxon>
    </lineage>
</organism>
<protein>
    <submittedName>
        <fullName evidence="1">Uncharacterized protein</fullName>
    </submittedName>
</protein>
<reference evidence="1" key="1">
    <citation type="submission" date="2014-11" db="EMBL/GenBank/DDBJ databases">
        <authorList>
            <person name="Amaro Gonzalez C."/>
        </authorList>
    </citation>
    <scope>NUCLEOTIDE SEQUENCE</scope>
</reference>
<evidence type="ECO:0000313" key="1">
    <source>
        <dbReference type="EMBL" id="JAH86076.1"/>
    </source>
</evidence>
<sequence>MAVSQGLNVSECAGWLAGKPCLSNEVS</sequence>
<accession>A0A0E9W6Y3</accession>
<name>A0A0E9W6Y3_ANGAN</name>
<reference evidence="1" key="2">
    <citation type="journal article" date="2015" name="Fish Shellfish Immunol.">
        <title>Early steps in the European eel (Anguilla anguilla)-Vibrio vulnificus interaction in the gills: Role of the RtxA13 toxin.</title>
        <authorList>
            <person name="Callol A."/>
            <person name="Pajuelo D."/>
            <person name="Ebbesson L."/>
            <person name="Teles M."/>
            <person name="MacKenzie S."/>
            <person name="Amaro C."/>
        </authorList>
    </citation>
    <scope>NUCLEOTIDE SEQUENCE</scope>
</reference>